<protein>
    <recommendedName>
        <fullName evidence="4">Secreted protein</fullName>
    </recommendedName>
</protein>
<sequence length="86" mass="8394">MQASPIAIFAAGFIAGGILLGGVVAQARIHMLTTAVGGVPPNSEGSLLCVTATNAIRATTGASRNASVNVPGGVGVSYGVTMRCPP</sequence>
<feature type="transmembrane region" description="Helical" evidence="1">
    <location>
        <begin position="6"/>
        <end position="25"/>
    </location>
</feature>
<comment type="caution">
    <text evidence="2">The sequence shown here is derived from an EMBL/GenBank/DDBJ whole genome shotgun (WGS) entry which is preliminary data.</text>
</comment>
<evidence type="ECO:0008006" key="4">
    <source>
        <dbReference type="Google" id="ProtNLM"/>
    </source>
</evidence>
<keyword evidence="1" id="KW-0812">Transmembrane</keyword>
<keyword evidence="3" id="KW-1185">Reference proteome</keyword>
<evidence type="ECO:0000256" key="1">
    <source>
        <dbReference type="SAM" id="Phobius"/>
    </source>
</evidence>
<accession>A0ABV7BQ23</accession>
<name>A0ABV7BQ23_9PROT</name>
<gene>
    <name evidence="2" type="ORF">ACFOD3_07425</name>
</gene>
<keyword evidence="1" id="KW-0472">Membrane</keyword>
<dbReference type="Proteomes" id="UP001595420">
    <property type="component" value="Unassembled WGS sequence"/>
</dbReference>
<evidence type="ECO:0000313" key="3">
    <source>
        <dbReference type="Proteomes" id="UP001595420"/>
    </source>
</evidence>
<proteinExistence type="predicted"/>
<evidence type="ECO:0000313" key="2">
    <source>
        <dbReference type="EMBL" id="MFC2999717.1"/>
    </source>
</evidence>
<dbReference type="EMBL" id="JBHRSB010000002">
    <property type="protein sequence ID" value="MFC2999717.1"/>
    <property type="molecule type" value="Genomic_DNA"/>
</dbReference>
<keyword evidence="1" id="KW-1133">Transmembrane helix</keyword>
<organism evidence="2 3">
    <name type="scientific">Falsiroseomonas tokyonensis</name>
    <dbReference type="NCBI Taxonomy" id="430521"/>
    <lineage>
        <taxon>Bacteria</taxon>
        <taxon>Pseudomonadati</taxon>
        <taxon>Pseudomonadota</taxon>
        <taxon>Alphaproteobacteria</taxon>
        <taxon>Acetobacterales</taxon>
        <taxon>Roseomonadaceae</taxon>
        <taxon>Falsiroseomonas</taxon>
    </lineage>
</organism>
<dbReference type="RefSeq" id="WP_216835807.1">
    <property type="nucleotide sequence ID" value="NZ_JAFNJS010000002.1"/>
</dbReference>
<reference evidence="3" key="1">
    <citation type="journal article" date="2019" name="Int. J. Syst. Evol. Microbiol.">
        <title>The Global Catalogue of Microorganisms (GCM) 10K type strain sequencing project: providing services to taxonomists for standard genome sequencing and annotation.</title>
        <authorList>
            <consortium name="The Broad Institute Genomics Platform"/>
            <consortium name="The Broad Institute Genome Sequencing Center for Infectious Disease"/>
            <person name="Wu L."/>
            <person name="Ma J."/>
        </authorList>
    </citation>
    <scope>NUCLEOTIDE SEQUENCE [LARGE SCALE GENOMIC DNA]</scope>
    <source>
        <strain evidence="3">CGMCC 1.16855</strain>
    </source>
</reference>